<evidence type="ECO:0000313" key="2">
    <source>
        <dbReference type="EMBL" id="GAA0344783.1"/>
    </source>
</evidence>
<accession>A0ABN0WRN3</accession>
<dbReference type="InterPro" id="IPR007138">
    <property type="entry name" value="ABM_dom"/>
</dbReference>
<proteinExistence type="predicted"/>
<dbReference type="EMBL" id="BAAABW010000013">
    <property type="protein sequence ID" value="GAA0344783.1"/>
    <property type="molecule type" value="Genomic_DNA"/>
</dbReference>
<keyword evidence="3" id="KW-1185">Reference proteome</keyword>
<organism evidence="2 3">
    <name type="scientific">Streptomyces blastmyceticus</name>
    <dbReference type="NCBI Taxonomy" id="68180"/>
    <lineage>
        <taxon>Bacteria</taxon>
        <taxon>Bacillati</taxon>
        <taxon>Actinomycetota</taxon>
        <taxon>Actinomycetes</taxon>
        <taxon>Kitasatosporales</taxon>
        <taxon>Streptomycetaceae</taxon>
        <taxon>Streptomyces</taxon>
    </lineage>
</organism>
<dbReference type="PROSITE" id="PS51725">
    <property type="entry name" value="ABM"/>
    <property type="match status" value="1"/>
</dbReference>
<dbReference type="RefSeq" id="WP_344117513.1">
    <property type="nucleotide sequence ID" value="NZ_BAAABW010000013.1"/>
</dbReference>
<sequence>MFDLIVIIRVSESPDIALVADALARMRPLCLAEDGCVSWEAYQSHEEPGRFVLVEHWSSRAHWEAHDAGDAIQKIYIPEIMPRIEREVHPSARLRSAHDGVAG</sequence>
<name>A0ABN0WRN3_9ACTN</name>
<reference evidence="2 3" key="1">
    <citation type="journal article" date="2019" name="Int. J. Syst. Evol. Microbiol.">
        <title>The Global Catalogue of Microorganisms (GCM) 10K type strain sequencing project: providing services to taxonomists for standard genome sequencing and annotation.</title>
        <authorList>
            <consortium name="The Broad Institute Genomics Platform"/>
            <consortium name="The Broad Institute Genome Sequencing Center for Infectious Disease"/>
            <person name="Wu L."/>
            <person name="Ma J."/>
        </authorList>
    </citation>
    <scope>NUCLEOTIDE SEQUENCE [LARGE SCALE GENOMIC DNA]</scope>
    <source>
        <strain evidence="2 3">JCM 4565</strain>
    </source>
</reference>
<dbReference type="Pfam" id="PF03992">
    <property type="entry name" value="ABM"/>
    <property type="match status" value="1"/>
</dbReference>
<comment type="caution">
    <text evidence="2">The sequence shown here is derived from an EMBL/GenBank/DDBJ whole genome shotgun (WGS) entry which is preliminary data.</text>
</comment>
<evidence type="ECO:0000259" key="1">
    <source>
        <dbReference type="PROSITE" id="PS51725"/>
    </source>
</evidence>
<evidence type="ECO:0000313" key="3">
    <source>
        <dbReference type="Proteomes" id="UP001500063"/>
    </source>
</evidence>
<dbReference type="InterPro" id="IPR011008">
    <property type="entry name" value="Dimeric_a/b-barrel"/>
</dbReference>
<gene>
    <name evidence="2" type="ORF">GCM10010319_21230</name>
</gene>
<dbReference type="SUPFAM" id="SSF54909">
    <property type="entry name" value="Dimeric alpha+beta barrel"/>
    <property type="match status" value="1"/>
</dbReference>
<dbReference type="Proteomes" id="UP001500063">
    <property type="component" value="Unassembled WGS sequence"/>
</dbReference>
<protein>
    <recommendedName>
        <fullName evidence="1">ABM domain-containing protein</fullName>
    </recommendedName>
</protein>
<feature type="domain" description="ABM" evidence="1">
    <location>
        <begin position="2"/>
        <end position="94"/>
    </location>
</feature>
<dbReference type="Gene3D" id="3.30.70.100">
    <property type="match status" value="1"/>
</dbReference>